<keyword evidence="10" id="KW-1185">Reference proteome</keyword>
<keyword evidence="6" id="KW-1015">Disulfide bond</keyword>
<dbReference type="Gene3D" id="2.60.120.1190">
    <property type="match status" value="1"/>
</dbReference>
<dbReference type="GeneTree" id="ENSGT00940000154842"/>
<keyword evidence="2" id="KW-0812">Transmembrane</keyword>
<evidence type="ECO:0000313" key="9">
    <source>
        <dbReference type="Ensembl" id="ENSHHUP00000064736.1"/>
    </source>
</evidence>
<dbReference type="Proteomes" id="UP000314982">
    <property type="component" value="Unassembled WGS sequence"/>
</dbReference>
<sequence length="111" mass="12594">MTYRGLDVNLNDSVYDGSMGLQSVGMEEGLGQLTDGTWGLDDFLHSHVYGVWPGYDYVGWTNESFPKGYVEMTFEFDRVRNFTSMKVRGQLVQKEVEEDVVLPGSQREKLG</sequence>
<dbReference type="Ensembl" id="ENSHHUT00000066936.1">
    <property type="protein sequence ID" value="ENSHHUP00000064736.1"/>
    <property type="gene ID" value="ENSHHUG00000038245.1"/>
</dbReference>
<reference evidence="10" key="1">
    <citation type="submission" date="2018-06" db="EMBL/GenBank/DDBJ databases">
        <title>Genome assembly of Danube salmon.</title>
        <authorList>
            <person name="Macqueen D.J."/>
            <person name="Gundappa M.K."/>
        </authorList>
    </citation>
    <scope>NUCLEOTIDE SEQUENCE [LARGE SCALE GENOMIC DNA]</scope>
</reference>
<dbReference type="AlphaFoldDB" id="A0A4W5PJG0"/>
<keyword evidence="4" id="KW-1133">Transmembrane helix</keyword>
<comment type="subcellular location">
    <subcellularLocation>
        <location evidence="1">Membrane</location>
        <topology evidence="1">Single-pass type I membrane protein</topology>
    </subcellularLocation>
</comment>
<feature type="domain" description="Discoidin" evidence="8">
    <location>
        <begin position="5"/>
        <end position="87"/>
    </location>
</feature>
<reference evidence="9" key="2">
    <citation type="submission" date="2025-08" db="UniProtKB">
        <authorList>
            <consortium name="Ensembl"/>
        </authorList>
    </citation>
    <scope>IDENTIFICATION</scope>
</reference>
<protein>
    <recommendedName>
        <fullName evidence="8">Discoidin domain-containing protein</fullName>
    </recommendedName>
</protein>
<organism evidence="9 10">
    <name type="scientific">Hucho hucho</name>
    <name type="common">huchen</name>
    <dbReference type="NCBI Taxonomy" id="62062"/>
    <lineage>
        <taxon>Eukaryota</taxon>
        <taxon>Metazoa</taxon>
        <taxon>Chordata</taxon>
        <taxon>Craniata</taxon>
        <taxon>Vertebrata</taxon>
        <taxon>Euteleostomi</taxon>
        <taxon>Actinopterygii</taxon>
        <taxon>Neopterygii</taxon>
        <taxon>Teleostei</taxon>
        <taxon>Protacanthopterygii</taxon>
        <taxon>Salmoniformes</taxon>
        <taxon>Salmonidae</taxon>
        <taxon>Salmoninae</taxon>
        <taxon>Hucho</taxon>
    </lineage>
</organism>
<evidence type="ECO:0000256" key="6">
    <source>
        <dbReference type="ARBA" id="ARBA00023157"/>
    </source>
</evidence>
<evidence type="ECO:0000256" key="2">
    <source>
        <dbReference type="ARBA" id="ARBA00022692"/>
    </source>
</evidence>
<evidence type="ECO:0000256" key="4">
    <source>
        <dbReference type="ARBA" id="ARBA00022989"/>
    </source>
</evidence>
<name>A0A4W5PJG0_9TELE</name>
<evidence type="ECO:0000256" key="3">
    <source>
        <dbReference type="ARBA" id="ARBA00022729"/>
    </source>
</evidence>
<evidence type="ECO:0000313" key="10">
    <source>
        <dbReference type="Proteomes" id="UP000314982"/>
    </source>
</evidence>
<proteinExistence type="predicted"/>
<evidence type="ECO:0000256" key="5">
    <source>
        <dbReference type="ARBA" id="ARBA00023136"/>
    </source>
</evidence>
<evidence type="ECO:0000256" key="7">
    <source>
        <dbReference type="ARBA" id="ARBA00023180"/>
    </source>
</evidence>
<accession>A0A4W5PJG0</accession>
<keyword evidence="3" id="KW-0732">Signal</keyword>
<dbReference type="InterPro" id="IPR048525">
    <property type="entry name" value="DDR1-2_DS-like"/>
</dbReference>
<evidence type="ECO:0000256" key="1">
    <source>
        <dbReference type="ARBA" id="ARBA00004479"/>
    </source>
</evidence>
<keyword evidence="5" id="KW-0472">Membrane</keyword>
<keyword evidence="7" id="KW-0325">Glycoprotein</keyword>
<dbReference type="GO" id="GO:0016020">
    <property type="term" value="C:membrane"/>
    <property type="evidence" value="ECO:0007669"/>
    <property type="project" value="UniProtKB-SubCell"/>
</dbReference>
<evidence type="ECO:0000259" key="8">
    <source>
        <dbReference type="Pfam" id="PF21114"/>
    </source>
</evidence>
<dbReference type="Pfam" id="PF21114">
    <property type="entry name" value="DDR1-2_DS-like"/>
    <property type="match status" value="1"/>
</dbReference>
<reference evidence="9" key="3">
    <citation type="submission" date="2025-09" db="UniProtKB">
        <authorList>
            <consortium name="Ensembl"/>
        </authorList>
    </citation>
    <scope>IDENTIFICATION</scope>
</reference>